<evidence type="ECO:0000313" key="7">
    <source>
        <dbReference type="EMBL" id="SPO04478.1"/>
    </source>
</evidence>
<feature type="region of interest" description="Disordered" evidence="5">
    <location>
        <begin position="680"/>
        <end position="763"/>
    </location>
</feature>
<dbReference type="Proteomes" id="UP001187682">
    <property type="component" value="Unassembled WGS sequence"/>
</dbReference>
<dbReference type="EMBL" id="ONZQ02000010">
    <property type="protein sequence ID" value="SPO04478.1"/>
    <property type="molecule type" value="Genomic_DNA"/>
</dbReference>
<accession>A0AAE8N3R6</accession>
<reference evidence="7" key="1">
    <citation type="submission" date="2018-03" db="EMBL/GenBank/DDBJ databases">
        <authorList>
            <person name="Guldener U."/>
        </authorList>
    </citation>
    <scope>NUCLEOTIDE SEQUENCE</scope>
</reference>
<evidence type="ECO:0000256" key="2">
    <source>
        <dbReference type="ARBA" id="ARBA00010511"/>
    </source>
</evidence>
<evidence type="ECO:0000259" key="6">
    <source>
        <dbReference type="Pfam" id="PF08167"/>
    </source>
</evidence>
<dbReference type="Pfam" id="PF08167">
    <property type="entry name" value="RIX1"/>
    <property type="match status" value="1"/>
</dbReference>
<evidence type="ECO:0000256" key="3">
    <source>
        <dbReference type="ARBA" id="ARBA00021502"/>
    </source>
</evidence>
<sequence length="763" mass="82921">MSLPPELRLLCQQLTSPSITPAHLAQSSHVLAQHVLQCGAPLSAPQDQKIRETSSESTVLVHKLKTAVKSLLNDRDHRRRYTGVVLVKAIIDVGGWECLRSSEPWVRGLLTIIQKKDPIASKELAIVAVARIYTKLHGGQTLVREIATPTIPGFFTACLQLVKPASEGELPAVPLSVVETIFEAFAAVIPLYPTTTRPFVSKIRTAIRPYLAPTLSDDFLVPEALREASRRLAIALHFTAPKAGGADDWASLLSGNLKQFHSTADQVFRAVQETWEPPAGYTASTIDFGEKPSGGGDGADTLPSWTGITSGAQRLVGLLAFMSDSLRYPTKAQVAIPVGRLVDAVSRVSQIARHSPKTQTWEQALEIKPSVSRDERDELWSVLPGIHTAAIELLLTLRQRLRSGFVPIASEALEYLLRVFKSGIGSASLRLVSYQLLADILPLSGPTMTKDTVSSLELILSACCRDIQQDKGCLSESKPAPTDPKKQGAVTMNADLFLGQGATESSSSSTASTLSPAHISAAERVLSASFEYLPQQHLRPALRGLLDQTAILSRSRDAMFASVLNPFRTQQGRLYPSILPFLSQMYPRDQGLEVLRSNMRSSVPSEGAAPTFKDVEEEEVEEEDVEMGQDEDEDEKAIAEQLEVAEPVKDVFDAVPVVDKTPKVDPFAPRADGGDMMEVEKKAEEEAEHEEVIYAKAPSLLSPPAQKRKSGDDAVPTPAKKINFGRPPEVTVEKTQAPVDGDDDSDDESVNLVASFDSDPEDE</sequence>
<dbReference type="PANTHER" id="PTHR34105">
    <property type="entry name" value="PROLINE-, GLUTAMIC ACID- AND LEUCINE-RICH PROTEIN 1"/>
    <property type="match status" value="1"/>
</dbReference>
<dbReference type="SUPFAM" id="SSF48371">
    <property type="entry name" value="ARM repeat"/>
    <property type="match status" value="1"/>
</dbReference>
<comment type="subcellular location">
    <subcellularLocation>
        <location evidence="1">Nucleus</location>
    </subcellularLocation>
</comment>
<evidence type="ECO:0000256" key="4">
    <source>
        <dbReference type="ARBA" id="ARBA00023242"/>
    </source>
</evidence>
<protein>
    <recommendedName>
        <fullName evidence="3">Pre-rRNA-processing protein RIX1</fullName>
    </recommendedName>
</protein>
<evidence type="ECO:0000256" key="1">
    <source>
        <dbReference type="ARBA" id="ARBA00004123"/>
    </source>
</evidence>
<evidence type="ECO:0000313" key="8">
    <source>
        <dbReference type="Proteomes" id="UP001187682"/>
    </source>
</evidence>
<feature type="domain" description="Pre-rRNA-processing protein RIX1 N-terminal" evidence="6">
    <location>
        <begin position="7"/>
        <end position="216"/>
    </location>
</feature>
<keyword evidence="8" id="KW-1185">Reference proteome</keyword>
<dbReference type="InterPro" id="IPR016024">
    <property type="entry name" value="ARM-type_fold"/>
</dbReference>
<proteinExistence type="inferred from homology"/>
<dbReference type="InterPro" id="IPR012583">
    <property type="entry name" value="RIX1_N"/>
</dbReference>
<feature type="region of interest" description="Disordered" evidence="5">
    <location>
        <begin position="600"/>
        <end position="619"/>
    </location>
</feature>
<dbReference type="GO" id="GO:0005634">
    <property type="term" value="C:nucleus"/>
    <property type="evidence" value="ECO:0007669"/>
    <property type="project" value="UniProtKB-SubCell"/>
</dbReference>
<name>A0AAE8N3R6_9PEZI</name>
<keyword evidence="4" id="KW-0539">Nucleus</keyword>
<organism evidence="7 8">
    <name type="scientific">Cephalotrichum gorgonifer</name>
    <dbReference type="NCBI Taxonomy" id="2041049"/>
    <lineage>
        <taxon>Eukaryota</taxon>
        <taxon>Fungi</taxon>
        <taxon>Dikarya</taxon>
        <taxon>Ascomycota</taxon>
        <taxon>Pezizomycotina</taxon>
        <taxon>Sordariomycetes</taxon>
        <taxon>Hypocreomycetidae</taxon>
        <taxon>Microascales</taxon>
        <taxon>Microascaceae</taxon>
        <taxon>Cephalotrichum</taxon>
    </lineage>
</organism>
<evidence type="ECO:0000256" key="5">
    <source>
        <dbReference type="SAM" id="MobiDB-lite"/>
    </source>
</evidence>
<comment type="similarity">
    <text evidence="2">Belongs to the RIX1/PELP1 family.</text>
</comment>
<dbReference type="PANTHER" id="PTHR34105:SF1">
    <property type="entry name" value="PROLINE-, GLUTAMIC ACID- AND LEUCINE-RICH PROTEIN 1"/>
    <property type="match status" value="1"/>
</dbReference>
<gene>
    <name evidence="7" type="ORF">DNG_07163</name>
</gene>
<dbReference type="GO" id="GO:0006364">
    <property type="term" value="P:rRNA processing"/>
    <property type="evidence" value="ECO:0007669"/>
    <property type="project" value="TreeGrafter"/>
</dbReference>
<dbReference type="AlphaFoldDB" id="A0AAE8N3R6"/>
<feature type="compositionally biased region" description="Acidic residues" evidence="5">
    <location>
        <begin position="740"/>
        <end position="749"/>
    </location>
</feature>
<comment type="caution">
    <text evidence="7">The sequence shown here is derived from an EMBL/GenBank/DDBJ whole genome shotgun (WGS) entry which is preliminary data.</text>
</comment>